<evidence type="ECO:0000313" key="2">
    <source>
        <dbReference type="Proteomes" id="UP000324222"/>
    </source>
</evidence>
<dbReference type="Proteomes" id="UP000324222">
    <property type="component" value="Unassembled WGS sequence"/>
</dbReference>
<gene>
    <name evidence="1" type="ORF">E2C01_046215</name>
</gene>
<keyword evidence="2" id="KW-1185">Reference proteome</keyword>
<reference evidence="1 2" key="1">
    <citation type="submission" date="2019-05" db="EMBL/GenBank/DDBJ databases">
        <title>Another draft genome of Portunus trituberculatus and its Hox gene families provides insights of decapod evolution.</title>
        <authorList>
            <person name="Jeong J.-H."/>
            <person name="Song I."/>
            <person name="Kim S."/>
            <person name="Choi T."/>
            <person name="Kim D."/>
            <person name="Ryu S."/>
            <person name="Kim W."/>
        </authorList>
    </citation>
    <scope>NUCLEOTIDE SEQUENCE [LARGE SCALE GENOMIC DNA]</scope>
    <source>
        <tissue evidence="1">Muscle</tissue>
    </source>
</reference>
<name>A0A5B7G429_PORTR</name>
<evidence type="ECO:0000313" key="1">
    <source>
        <dbReference type="EMBL" id="MPC52347.1"/>
    </source>
</evidence>
<protein>
    <submittedName>
        <fullName evidence="1">Uncharacterized protein</fullName>
    </submittedName>
</protein>
<proteinExistence type="predicted"/>
<organism evidence="1 2">
    <name type="scientific">Portunus trituberculatus</name>
    <name type="common">Swimming crab</name>
    <name type="synonym">Neptunus trituberculatus</name>
    <dbReference type="NCBI Taxonomy" id="210409"/>
    <lineage>
        <taxon>Eukaryota</taxon>
        <taxon>Metazoa</taxon>
        <taxon>Ecdysozoa</taxon>
        <taxon>Arthropoda</taxon>
        <taxon>Crustacea</taxon>
        <taxon>Multicrustacea</taxon>
        <taxon>Malacostraca</taxon>
        <taxon>Eumalacostraca</taxon>
        <taxon>Eucarida</taxon>
        <taxon>Decapoda</taxon>
        <taxon>Pleocyemata</taxon>
        <taxon>Brachyura</taxon>
        <taxon>Eubrachyura</taxon>
        <taxon>Portunoidea</taxon>
        <taxon>Portunidae</taxon>
        <taxon>Portuninae</taxon>
        <taxon>Portunus</taxon>
    </lineage>
</organism>
<dbReference type="EMBL" id="VSRR010010809">
    <property type="protein sequence ID" value="MPC52347.1"/>
    <property type="molecule type" value="Genomic_DNA"/>
</dbReference>
<dbReference type="AlphaFoldDB" id="A0A5B7G429"/>
<sequence>MVEWNSNAGRVRYVVRRAKPPDDPNAKPSIVVNRTIKIRPNPQDLNVLATRMTKPYCFIYHTLKPLELDLNLCMRSLVSVTLSKCTMSIANL</sequence>
<comment type="caution">
    <text evidence="1">The sequence shown here is derived from an EMBL/GenBank/DDBJ whole genome shotgun (WGS) entry which is preliminary data.</text>
</comment>
<accession>A0A5B7G429</accession>